<dbReference type="CDD" id="cd07043">
    <property type="entry name" value="STAS_anti-anti-sigma_factors"/>
    <property type="match status" value="1"/>
</dbReference>
<dbReference type="InterPro" id="IPR036513">
    <property type="entry name" value="STAS_dom_sf"/>
</dbReference>
<dbReference type="Pfam" id="PF13466">
    <property type="entry name" value="STAS_2"/>
    <property type="match status" value="1"/>
</dbReference>
<dbReference type="AlphaFoldDB" id="A0A853AWI2"/>
<evidence type="ECO:0000313" key="2">
    <source>
        <dbReference type="EMBL" id="NYI87050.1"/>
    </source>
</evidence>
<dbReference type="Proteomes" id="UP000549616">
    <property type="component" value="Unassembled WGS sequence"/>
</dbReference>
<dbReference type="SUPFAM" id="SSF52091">
    <property type="entry name" value="SpoIIaa-like"/>
    <property type="match status" value="1"/>
</dbReference>
<name>A0A853AWI2_9PSEU</name>
<proteinExistence type="predicted"/>
<sequence length="115" mass="12074">MSDEPCTPLTERVLDLAVERRRGVAVVSAAGEIDLCSAPGLADALAERSGPVVLDLTRVAFLSAAGVQVMLEAQARGCDLRLVVPRSGRLLRIFDVTGLTAQVPRFDSVVDAVGS</sequence>
<comment type="caution">
    <text evidence="2">The sequence shown here is derived from an EMBL/GenBank/DDBJ whole genome shotgun (WGS) entry which is preliminary data.</text>
</comment>
<keyword evidence="3" id="KW-1185">Reference proteome</keyword>
<accession>A0A853AWI2</accession>
<dbReference type="RefSeq" id="WP_179771499.1">
    <property type="nucleotide sequence ID" value="NZ_JACCFK010000001.1"/>
</dbReference>
<organism evidence="2 3">
    <name type="scientific">Amycolatopsis endophytica</name>
    <dbReference type="NCBI Taxonomy" id="860233"/>
    <lineage>
        <taxon>Bacteria</taxon>
        <taxon>Bacillati</taxon>
        <taxon>Actinomycetota</taxon>
        <taxon>Actinomycetes</taxon>
        <taxon>Pseudonocardiales</taxon>
        <taxon>Pseudonocardiaceae</taxon>
        <taxon>Amycolatopsis</taxon>
    </lineage>
</organism>
<evidence type="ECO:0000313" key="3">
    <source>
        <dbReference type="Proteomes" id="UP000549616"/>
    </source>
</evidence>
<protein>
    <submittedName>
        <fullName evidence="2">Anti-anti-sigma factor</fullName>
    </submittedName>
</protein>
<dbReference type="EMBL" id="JACCFK010000001">
    <property type="protein sequence ID" value="NYI87050.1"/>
    <property type="molecule type" value="Genomic_DNA"/>
</dbReference>
<dbReference type="PROSITE" id="PS50801">
    <property type="entry name" value="STAS"/>
    <property type="match status" value="1"/>
</dbReference>
<reference evidence="2 3" key="1">
    <citation type="submission" date="2020-07" db="EMBL/GenBank/DDBJ databases">
        <title>Sequencing the genomes of 1000 actinobacteria strains.</title>
        <authorList>
            <person name="Klenk H.-P."/>
        </authorList>
    </citation>
    <scope>NUCLEOTIDE SEQUENCE [LARGE SCALE GENOMIC DNA]</scope>
    <source>
        <strain evidence="2 3">DSM 104006</strain>
    </source>
</reference>
<dbReference type="InterPro" id="IPR058548">
    <property type="entry name" value="MlaB-like_STAS"/>
</dbReference>
<dbReference type="InterPro" id="IPR002645">
    <property type="entry name" value="STAS_dom"/>
</dbReference>
<dbReference type="GO" id="GO:0043856">
    <property type="term" value="F:anti-sigma factor antagonist activity"/>
    <property type="evidence" value="ECO:0007669"/>
    <property type="project" value="TreeGrafter"/>
</dbReference>
<gene>
    <name evidence="2" type="ORF">HNR02_000373</name>
</gene>
<feature type="domain" description="STAS" evidence="1">
    <location>
        <begin position="14"/>
        <end position="115"/>
    </location>
</feature>
<dbReference type="PANTHER" id="PTHR33495">
    <property type="entry name" value="ANTI-SIGMA FACTOR ANTAGONIST TM_1081-RELATED-RELATED"/>
    <property type="match status" value="1"/>
</dbReference>
<dbReference type="Gene3D" id="3.30.750.24">
    <property type="entry name" value="STAS domain"/>
    <property type="match status" value="1"/>
</dbReference>
<dbReference type="PANTHER" id="PTHR33495:SF2">
    <property type="entry name" value="ANTI-SIGMA FACTOR ANTAGONIST TM_1081-RELATED"/>
    <property type="match status" value="1"/>
</dbReference>
<evidence type="ECO:0000259" key="1">
    <source>
        <dbReference type="PROSITE" id="PS50801"/>
    </source>
</evidence>